<accession>A0A7R8Z1G5</accession>
<organism evidence="1 2">
    <name type="scientific">Hermetia illucens</name>
    <name type="common">Black soldier fly</name>
    <dbReference type="NCBI Taxonomy" id="343691"/>
    <lineage>
        <taxon>Eukaryota</taxon>
        <taxon>Metazoa</taxon>
        <taxon>Ecdysozoa</taxon>
        <taxon>Arthropoda</taxon>
        <taxon>Hexapoda</taxon>
        <taxon>Insecta</taxon>
        <taxon>Pterygota</taxon>
        <taxon>Neoptera</taxon>
        <taxon>Endopterygota</taxon>
        <taxon>Diptera</taxon>
        <taxon>Brachycera</taxon>
        <taxon>Stratiomyomorpha</taxon>
        <taxon>Stratiomyidae</taxon>
        <taxon>Hermetiinae</taxon>
        <taxon>Hermetia</taxon>
    </lineage>
</organism>
<dbReference type="Proteomes" id="UP000594454">
    <property type="component" value="Chromosome 6"/>
</dbReference>
<keyword evidence="2" id="KW-1185">Reference proteome</keyword>
<proteinExistence type="predicted"/>
<dbReference type="EMBL" id="LR899014">
    <property type="protein sequence ID" value="CAD7093714.1"/>
    <property type="molecule type" value="Genomic_DNA"/>
</dbReference>
<dbReference type="AlphaFoldDB" id="A0A7R8Z1G5"/>
<sequence length="97" mass="10577">MKFLEIENIFVQGDGCDVVGFFRNRRASEGVNVVVDDDGKLMAIDDALVKAVAEPNEDVVTLHVDIPTDNDHRKTSFVAPPFSLSSVLGASIMREGK</sequence>
<name>A0A7R8Z1G5_HERIL</name>
<evidence type="ECO:0000313" key="1">
    <source>
        <dbReference type="EMBL" id="CAD7093714.1"/>
    </source>
</evidence>
<gene>
    <name evidence="1" type="ORF">HERILL_LOCUS15982</name>
</gene>
<reference evidence="1 2" key="1">
    <citation type="submission" date="2020-11" db="EMBL/GenBank/DDBJ databases">
        <authorList>
            <person name="Wallbank WR R."/>
            <person name="Pardo Diaz C."/>
            <person name="Kozak K."/>
            <person name="Martin S."/>
            <person name="Jiggins C."/>
            <person name="Moest M."/>
            <person name="Warren A I."/>
            <person name="Generalovic N T."/>
            <person name="Byers J.R.P. K."/>
            <person name="Montejo-Kovacevich G."/>
            <person name="Yen C E."/>
        </authorList>
    </citation>
    <scope>NUCLEOTIDE SEQUENCE [LARGE SCALE GENOMIC DNA]</scope>
</reference>
<evidence type="ECO:0000313" key="2">
    <source>
        <dbReference type="Proteomes" id="UP000594454"/>
    </source>
</evidence>
<protein>
    <submittedName>
        <fullName evidence="1">Uncharacterized protein</fullName>
    </submittedName>
</protein>
<dbReference type="InParanoid" id="A0A7R8Z1G5"/>